<evidence type="ECO:0000256" key="1">
    <source>
        <dbReference type="ARBA" id="ARBA00004571"/>
    </source>
</evidence>
<proteinExistence type="inferred from homology"/>
<evidence type="ECO:0000256" key="2">
    <source>
        <dbReference type="ARBA" id="ARBA00009810"/>
    </source>
</evidence>
<dbReference type="Gene3D" id="2.40.170.20">
    <property type="entry name" value="TonB-dependent receptor, beta-barrel domain"/>
    <property type="match status" value="1"/>
</dbReference>
<evidence type="ECO:0000256" key="11">
    <source>
        <dbReference type="ARBA" id="ARBA00023136"/>
    </source>
</evidence>
<gene>
    <name evidence="19" type="ORF">RAS12_08330</name>
</gene>
<keyword evidence="4 14" id="KW-1134">Transmembrane beta strand</keyword>
<comment type="similarity">
    <text evidence="2 14 16">Belongs to the TonB-dependent receptor family.</text>
</comment>
<keyword evidence="8" id="KW-0408">Iron</keyword>
<dbReference type="PANTHER" id="PTHR32552">
    <property type="entry name" value="FERRICHROME IRON RECEPTOR-RELATED"/>
    <property type="match status" value="1"/>
</dbReference>
<dbReference type="InterPro" id="IPR011662">
    <property type="entry name" value="Secretin/TonB_short_N"/>
</dbReference>
<evidence type="ECO:0000313" key="20">
    <source>
        <dbReference type="Proteomes" id="UP001234798"/>
    </source>
</evidence>
<comment type="subcellular location">
    <subcellularLocation>
        <location evidence="1 14">Cell outer membrane</location>
        <topology evidence="1 14">Multi-pass membrane protein</topology>
    </subcellularLocation>
</comment>
<sequence length="850" mass="92181">MAPASPQTSHTSSKRRPAPRLARLTPLAYALLLPAVGLAAWGPDVRAQAATVANGMIRYDIPASSLDQALSRYGAQSGVQIAVNGELTAGLRSAGLKGEYGASAALSALLAGTGLEAIRDTSGEYSLRRAAREQGGVTQLAPVTVSGYGDSSTEGSGSYAASRVSLAKGQELREVPHSVTVITRQRIEDQNLTTLSDVLDKTTGLTLQRAGNSAGSSLGNDTNFYSRGFAVSNVQIDGGAPMESAMNGFGSISQIDMAQYDHVEFLRGVDGLFSSTGDPGGTVNLVRKRAKAETQGSFSSSIGSWNNYRVEGDITGALNASATLRGRAGVAYQDRDYFYDTAKMRTRLVYGSLEFDLTPQTLLTLGASYQDGDGIPDFAGLPRYSNGADLGLSRKTALIPPWAYTHDSTREVYAKLEHRFNDKWSVNANALYSTMRRDHSGAYGYGGVDPISGQGNYLYTFPEVNDMNRLALDVNVKGAVDAFGLRHTFMLGADYQRGKADSSQYYGYQGEPVNVFNPVWPAADLEATPLKDSYYTTEKRAFYGMARFSLTEATHLIAGGRYSNYSYKSDSWETNGSGYRSGLRHLKESDVFTPYVGLTYDVLEDWTVYASYAETFKPQYMQRKGPEPGTPLDAVKAKNYELGLKGEVFGGRANATFAVYRIEQTGAAAEDPRYPRSWGAFNCCYINQGKIVSEGFEAELAGEVAPGWQLSAGYTYNHNADKQAKESFSTITPRHMIKLWSTYRLPDGLNAWSLGGGVTAQSATFVRGTATAYNAATGQWDGEDVPFKFSQAGYAVWGARVDYRINPQWSVALNVNNLFDKHYYSGVGTSASGNFYGEPRSYYLTLRGTF</sequence>
<dbReference type="Pfam" id="PF00593">
    <property type="entry name" value="TonB_dep_Rec_b-barrel"/>
    <property type="match status" value="1"/>
</dbReference>
<evidence type="ECO:0000259" key="18">
    <source>
        <dbReference type="SMART" id="SM00965"/>
    </source>
</evidence>
<keyword evidence="12 19" id="KW-0675">Receptor</keyword>
<evidence type="ECO:0000256" key="4">
    <source>
        <dbReference type="ARBA" id="ARBA00022452"/>
    </source>
</evidence>
<keyword evidence="13 14" id="KW-0998">Cell outer membrane</keyword>
<evidence type="ECO:0000256" key="10">
    <source>
        <dbReference type="ARBA" id="ARBA00023077"/>
    </source>
</evidence>
<keyword evidence="9" id="KW-0406">Ion transport</keyword>
<accession>A0ABY9M5T6</accession>
<dbReference type="InterPro" id="IPR012910">
    <property type="entry name" value="Plug_dom"/>
</dbReference>
<dbReference type="Pfam" id="PF07715">
    <property type="entry name" value="Plug"/>
    <property type="match status" value="1"/>
</dbReference>
<dbReference type="PROSITE" id="PS52016">
    <property type="entry name" value="TONB_DEPENDENT_REC_3"/>
    <property type="match status" value="1"/>
</dbReference>
<keyword evidence="11 14" id="KW-0472">Membrane</keyword>
<keyword evidence="10 16" id="KW-0798">TonB box</keyword>
<evidence type="ECO:0000256" key="6">
    <source>
        <dbReference type="ARBA" id="ARBA00022692"/>
    </source>
</evidence>
<keyword evidence="7" id="KW-0732">Signal</keyword>
<feature type="domain" description="Secretin/TonB short N-terminal" evidence="18">
    <location>
        <begin position="79"/>
        <end position="130"/>
    </location>
</feature>
<evidence type="ECO:0000256" key="5">
    <source>
        <dbReference type="ARBA" id="ARBA00022496"/>
    </source>
</evidence>
<dbReference type="InterPro" id="IPR037066">
    <property type="entry name" value="Plug_dom_sf"/>
</dbReference>
<dbReference type="PROSITE" id="PS01156">
    <property type="entry name" value="TONB_DEPENDENT_REC_2"/>
    <property type="match status" value="1"/>
</dbReference>
<feature type="short sequence motif" description="TonB C-terminal box" evidence="15">
    <location>
        <begin position="833"/>
        <end position="850"/>
    </location>
</feature>
<evidence type="ECO:0000256" key="15">
    <source>
        <dbReference type="PROSITE-ProRule" id="PRU10144"/>
    </source>
</evidence>
<dbReference type="InterPro" id="IPR036942">
    <property type="entry name" value="Beta-barrel_TonB_sf"/>
</dbReference>
<dbReference type="SUPFAM" id="SSF56935">
    <property type="entry name" value="Porins"/>
    <property type="match status" value="1"/>
</dbReference>
<evidence type="ECO:0000256" key="12">
    <source>
        <dbReference type="ARBA" id="ARBA00023170"/>
    </source>
</evidence>
<dbReference type="CDD" id="cd01347">
    <property type="entry name" value="ligand_gated_channel"/>
    <property type="match status" value="1"/>
</dbReference>
<evidence type="ECO:0000256" key="7">
    <source>
        <dbReference type="ARBA" id="ARBA00022729"/>
    </source>
</evidence>
<name>A0ABY9M5T6_9BURK</name>
<keyword evidence="17" id="KW-1133">Transmembrane helix</keyword>
<dbReference type="InterPro" id="IPR010917">
    <property type="entry name" value="TonB_rcpt_CS"/>
</dbReference>
<dbReference type="PANTHER" id="PTHR32552:SF74">
    <property type="entry name" value="HYDROXAMATE SIDEROPHORE RECEPTOR FHUE"/>
    <property type="match status" value="1"/>
</dbReference>
<evidence type="ECO:0000256" key="14">
    <source>
        <dbReference type="PROSITE-ProRule" id="PRU01360"/>
    </source>
</evidence>
<dbReference type="EMBL" id="CP132976">
    <property type="protein sequence ID" value="WMD22371.1"/>
    <property type="molecule type" value="Genomic_DNA"/>
</dbReference>
<dbReference type="RefSeq" id="WP_306947146.1">
    <property type="nucleotide sequence ID" value="NZ_CP132976.1"/>
</dbReference>
<dbReference type="Pfam" id="PF07660">
    <property type="entry name" value="STN"/>
    <property type="match status" value="1"/>
</dbReference>
<dbReference type="InterPro" id="IPR039426">
    <property type="entry name" value="TonB-dep_rcpt-like"/>
</dbReference>
<evidence type="ECO:0000256" key="3">
    <source>
        <dbReference type="ARBA" id="ARBA00022448"/>
    </source>
</evidence>
<dbReference type="InterPro" id="IPR010105">
    <property type="entry name" value="TonB_sidphr_rcpt"/>
</dbReference>
<evidence type="ECO:0000256" key="17">
    <source>
        <dbReference type="SAM" id="Phobius"/>
    </source>
</evidence>
<dbReference type="InterPro" id="IPR000531">
    <property type="entry name" value="Beta-barrel_TonB"/>
</dbReference>
<evidence type="ECO:0000256" key="13">
    <source>
        <dbReference type="ARBA" id="ARBA00023237"/>
    </source>
</evidence>
<keyword evidence="6 14" id="KW-0812">Transmembrane</keyword>
<evidence type="ECO:0000256" key="9">
    <source>
        <dbReference type="ARBA" id="ARBA00023065"/>
    </source>
</evidence>
<dbReference type="NCBIfam" id="TIGR01783">
    <property type="entry name" value="TonB-siderophor"/>
    <property type="match status" value="1"/>
</dbReference>
<keyword evidence="20" id="KW-1185">Reference proteome</keyword>
<evidence type="ECO:0000313" key="19">
    <source>
        <dbReference type="EMBL" id="WMD22371.1"/>
    </source>
</evidence>
<dbReference type="SMART" id="SM00965">
    <property type="entry name" value="STN"/>
    <property type="match status" value="1"/>
</dbReference>
<organism evidence="19 20">
    <name type="scientific">Achromobacter seleniivolatilans</name>
    <dbReference type="NCBI Taxonomy" id="3047478"/>
    <lineage>
        <taxon>Bacteria</taxon>
        <taxon>Pseudomonadati</taxon>
        <taxon>Pseudomonadota</taxon>
        <taxon>Betaproteobacteria</taxon>
        <taxon>Burkholderiales</taxon>
        <taxon>Alcaligenaceae</taxon>
        <taxon>Achromobacter</taxon>
    </lineage>
</organism>
<keyword evidence="5" id="KW-0410">Iron transport</keyword>
<dbReference type="Gene3D" id="2.170.130.10">
    <property type="entry name" value="TonB-dependent receptor, plug domain"/>
    <property type="match status" value="1"/>
</dbReference>
<dbReference type="Proteomes" id="UP001234798">
    <property type="component" value="Chromosome"/>
</dbReference>
<evidence type="ECO:0000256" key="8">
    <source>
        <dbReference type="ARBA" id="ARBA00023004"/>
    </source>
</evidence>
<reference evidence="19 20" key="1">
    <citation type="submission" date="2023-08" db="EMBL/GenBank/DDBJ databases">
        <title>Achromobacter seleniivolatilans sp. nov., isolated from seleniferous soil.</title>
        <authorList>
            <person name="Zhang S."/>
            <person name="Li K."/>
            <person name="Peng J."/>
            <person name="Zhao Q."/>
            <person name="Wang H."/>
            <person name="Guo Y."/>
        </authorList>
    </citation>
    <scope>NUCLEOTIDE SEQUENCE [LARGE SCALE GENOMIC DNA]</scope>
    <source>
        <strain evidence="19 20">R39</strain>
    </source>
</reference>
<keyword evidence="3 14" id="KW-0813">Transport</keyword>
<feature type="transmembrane region" description="Helical" evidence="17">
    <location>
        <begin position="21"/>
        <end position="41"/>
    </location>
</feature>
<protein>
    <submittedName>
        <fullName evidence="19">TonB-dependent siderophore receptor</fullName>
    </submittedName>
</protein>
<dbReference type="Gene3D" id="3.55.50.30">
    <property type="match status" value="1"/>
</dbReference>
<evidence type="ECO:0000256" key="16">
    <source>
        <dbReference type="RuleBase" id="RU003357"/>
    </source>
</evidence>